<dbReference type="SUPFAM" id="SSF52540">
    <property type="entry name" value="P-loop containing nucleoside triphosphate hydrolases"/>
    <property type="match status" value="1"/>
</dbReference>
<dbReference type="EMBL" id="AE017125">
    <property type="protein sequence ID" value="AAP78035.1"/>
    <property type="molecule type" value="Genomic_DNA"/>
</dbReference>
<dbReference type="CDD" id="cd02027">
    <property type="entry name" value="APSK"/>
    <property type="match status" value="1"/>
</dbReference>
<dbReference type="Gene3D" id="3.40.50.300">
    <property type="entry name" value="P-loop containing nucleotide triphosphate hydrolases"/>
    <property type="match status" value="1"/>
</dbReference>
<dbReference type="GO" id="GO:0010134">
    <property type="term" value="P:sulfate assimilation via adenylyl sulfate reduction"/>
    <property type="evidence" value="ECO:0007669"/>
    <property type="project" value="TreeGrafter"/>
</dbReference>
<dbReference type="RefSeq" id="WP_011116278.1">
    <property type="nucleotide sequence ID" value="NC_004917.1"/>
</dbReference>
<dbReference type="InterPro" id="IPR050512">
    <property type="entry name" value="Sulf_AdTrans/APS_kinase"/>
</dbReference>
<reference evidence="3 4" key="1">
    <citation type="journal article" date="2003" name="Proc. Natl. Acad. Sci. U.S.A.">
        <title>The complete genome sequence of the carcinogenic bacterium Helicobacter hepaticus.</title>
        <authorList>
            <person name="Suerbaum S."/>
            <person name="Josenhans C."/>
            <person name="Sterzenbach T."/>
            <person name="Drescher B."/>
            <person name="Brandt P."/>
            <person name="Bell M."/>
            <person name="Droege M."/>
            <person name="Fartmann B."/>
            <person name="Fischer H.-P."/>
            <person name="Ge Z."/>
            <person name="Hoerster A."/>
            <person name="Holland R."/>
            <person name="Klein K."/>
            <person name="Koenig J."/>
            <person name="Macko L."/>
            <person name="Mendz G.L."/>
            <person name="Nyakatura G."/>
            <person name="Schauer D.B."/>
            <person name="Shen Z."/>
            <person name="Weber J."/>
            <person name="Frosch M."/>
            <person name="Fox J.G."/>
        </authorList>
    </citation>
    <scope>NUCLEOTIDE SEQUENCE [LARGE SCALE GENOMIC DNA]</scope>
    <source>
        <strain evidence="4">ATCC 51449 / 3B1</strain>
    </source>
</reference>
<keyword evidence="1 3" id="KW-0808">Transferase</keyword>
<evidence type="ECO:0000259" key="2">
    <source>
        <dbReference type="Pfam" id="PF01583"/>
    </source>
</evidence>
<keyword evidence="4" id="KW-1185">Reference proteome</keyword>
<dbReference type="PANTHER" id="PTHR42700">
    <property type="entry name" value="SULFATE ADENYLYLTRANSFERASE"/>
    <property type="match status" value="1"/>
</dbReference>
<organism evidence="3 4">
    <name type="scientific">Helicobacter hepaticus (strain ATCC 51449 / 3B1)</name>
    <dbReference type="NCBI Taxonomy" id="235279"/>
    <lineage>
        <taxon>Bacteria</taxon>
        <taxon>Pseudomonadati</taxon>
        <taxon>Campylobacterota</taxon>
        <taxon>Epsilonproteobacteria</taxon>
        <taxon>Campylobacterales</taxon>
        <taxon>Helicobacteraceae</taxon>
        <taxon>Helicobacter</taxon>
    </lineage>
</organism>
<dbReference type="NCBIfam" id="NF004041">
    <property type="entry name" value="PRK05541.1"/>
    <property type="match status" value="1"/>
</dbReference>
<accession>Q7VG84</accession>
<keyword evidence="3" id="KW-0418">Kinase</keyword>
<dbReference type="InterPro" id="IPR059117">
    <property type="entry name" value="APS_kinase_dom"/>
</dbReference>
<sequence length="201" mass="22758">MQNQSIQSKQTSQQDNQQTSTMCSKQQGAVIWICGLAGAGKTTIAKEIFTLLEQKYSNVIFLDGDEFREIFGRSGFSKEERLEVARLIAKLCVFLSKSGLIVVCATISLFDEIYAFNRSHIARYFEVFVECSMEELLRRDKKALYSQALKGDIKDVIGIDLTYDTPKAHYVLQNNTADKLDSKVKELYNAVEKFLIQKGAK</sequence>
<dbReference type="STRING" id="235279.HH_1438"/>
<protein>
    <submittedName>
        <fullName evidence="3">Adenylylsulfate kinase</fullName>
        <ecNumber evidence="3">2.7.1.25</ecNumber>
    </submittedName>
</protein>
<dbReference type="EC" id="2.7.1.25" evidence="3"/>
<name>Q7VG84_HELHP</name>
<dbReference type="GO" id="GO:0005737">
    <property type="term" value="C:cytoplasm"/>
    <property type="evidence" value="ECO:0007669"/>
    <property type="project" value="TreeGrafter"/>
</dbReference>
<evidence type="ECO:0000256" key="1">
    <source>
        <dbReference type="ARBA" id="ARBA00022679"/>
    </source>
</evidence>
<dbReference type="PANTHER" id="PTHR42700:SF1">
    <property type="entry name" value="SULFATE ADENYLYLTRANSFERASE"/>
    <property type="match status" value="1"/>
</dbReference>
<dbReference type="HOGENOM" id="CLU_046932_2_3_7"/>
<proteinExistence type="predicted"/>
<dbReference type="GO" id="GO:0019379">
    <property type="term" value="P:sulfate assimilation, phosphoadenylyl sulfate reduction by phosphoadenylyl-sulfate reductase (thioredoxin)"/>
    <property type="evidence" value="ECO:0007669"/>
    <property type="project" value="TreeGrafter"/>
</dbReference>
<dbReference type="eggNOG" id="COG0529">
    <property type="taxonomic scope" value="Bacteria"/>
</dbReference>
<feature type="domain" description="APS kinase" evidence="2">
    <location>
        <begin position="27"/>
        <end position="168"/>
    </location>
</feature>
<dbReference type="GO" id="GO:0005524">
    <property type="term" value="F:ATP binding"/>
    <property type="evidence" value="ECO:0007669"/>
    <property type="project" value="InterPro"/>
</dbReference>
<dbReference type="Pfam" id="PF01583">
    <property type="entry name" value="APS_kinase"/>
    <property type="match status" value="1"/>
</dbReference>
<dbReference type="KEGG" id="hhe:HH_1438"/>
<dbReference type="GO" id="GO:0004781">
    <property type="term" value="F:sulfate adenylyltransferase (ATP) activity"/>
    <property type="evidence" value="ECO:0007669"/>
    <property type="project" value="TreeGrafter"/>
</dbReference>
<evidence type="ECO:0000313" key="4">
    <source>
        <dbReference type="Proteomes" id="UP000002495"/>
    </source>
</evidence>
<gene>
    <name evidence="3" type="primary">cysC</name>
    <name evidence="3" type="ordered locus">HH_1438</name>
</gene>
<dbReference type="GO" id="GO:0004020">
    <property type="term" value="F:adenylylsulfate kinase activity"/>
    <property type="evidence" value="ECO:0007669"/>
    <property type="project" value="UniProtKB-EC"/>
</dbReference>
<dbReference type="Proteomes" id="UP000002495">
    <property type="component" value="Chromosome"/>
</dbReference>
<dbReference type="AlphaFoldDB" id="Q7VG84"/>
<evidence type="ECO:0000313" key="3">
    <source>
        <dbReference type="EMBL" id="AAP78035.1"/>
    </source>
</evidence>
<dbReference type="InterPro" id="IPR027417">
    <property type="entry name" value="P-loop_NTPase"/>
</dbReference>